<sequence>MEFRSLAGAAGCAAAFGVAVLVAPGAQADPQFNAAEKQYLGELYLYVHPSVTPPRLVELGHLACAARRDGATSDQAREVVWRNLDAAGVVSSNAEMGTLVHVAVDNLCPEVGYP</sequence>
<dbReference type="Pfam" id="PF05305">
    <property type="entry name" value="DUF732"/>
    <property type="match status" value="1"/>
</dbReference>
<dbReference type="RefSeq" id="WP_098002889.1">
    <property type="nucleotide sequence ID" value="NZ_AP022563.1"/>
</dbReference>
<protein>
    <submittedName>
        <fullName evidence="1">Uncharacterized protein</fullName>
    </submittedName>
</protein>
<dbReference type="EMBL" id="AP022563">
    <property type="protein sequence ID" value="BBX17733.1"/>
    <property type="molecule type" value="Genomic_DNA"/>
</dbReference>
<keyword evidence="2" id="KW-1185">Reference proteome</keyword>
<dbReference type="AlphaFoldDB" id="A0A7I7K101"/>
<dbReference type="InterPro" id="IPR007969">
    <property type="entry name" value="DUF732"/>
</dbReference>
<organism evidence="1 2">
    <name type="scientific">Mycolicibacterium duvalii</name>
    <dbReference type="NCBI Taxonomy" id="39688"/>
    <lineage>
        <taxon>Bacteria</taxon>
        <taxon>Bacillati</taxon>
        <taxon>Actinomycetota</taxon>
        <taxon>Actinomycetes</taxon>
        <taxon>Mycobacteriales</taxon>
        <taxon>Mycobacteriaceae</taxon>
        <taxon>Mycolicibacterium</taxon>
    </lineage>
</organism>
<dbReference type="Proteomes" id="UP000467006">
    <property type="component" value="Chromosome"/>
</dbReference>
<reference evidence="1 2" key="1">
    <citation type="journal article" date="2019" name="Emerg. Microbes Infect.">
        <title>Comprehensive subspecies identification of 175 nontuberculous mycobacteria species based on 7547 genomic profiles.</title>
        <authorList>
            <person name="Matsumoto Y."/>
            <person name="Kinjo T."/>
            <person name="Motooka D."/>
            <person name="Nabeya D."/>
            <person name="Jung N."/>
            <person name="Uechi K."/>
            <person name="Horii T."/>
            <person name="Iida T."/>
            <person name="Fujita J."/>
            <person name="Nakamura S."/>
        </authorList>
    </citation>
    <scope>NUCLEOTIDE SEQUENCE [LARGE SCALE GENOMIC DNA]</scope>
    <source>
        <strain evidence="1 2">JCM 6396</strain>
    </source>
</reference>
<dbReference type="KEGG" id="mdu:MDUV_25930"/>
<dbReference type="OrthoDB" id="4641364at2"/>
<name>A0A7I7K101_9MYCO</name>
<evidence type="ECO:0000313" key="2">
    <source>
        <dbReference type="Proteomes" id="UP000467006"/>
    </source>
</evidence>
<evidence type="ECO:0000313" key="1">
    <source>
        <dbReference type="EMBL" id="BBX17733.1"/>
    </source>
</evidence>
<gene>
    <name evidence="1" type="ORF">MDUV_25930</name>
</gene>
<accession>A0A7I7K101</accession>
<proteinExistence type="predicted"/>